<protein>
    <submittedName>
        <fullName evidence="1">Hydrolase</fullName>
    </submittedName>
</protein>
<dbReference type="Gene3D" id="1.10.150.240">
    <property type="entry name" value="Putative phosphatase, domain 2"/>
    <property type="match status" value="1"/>
</dbReference>
<reference evidence="2" key="1">
    <citation type="submission" date="2016-09" db="EMBL/GenBank/DDBJ databases">
        <authorList>
            <person name="Gulvik C.A."/>
        </authorList>
    </citation>
    <scope>NUCLEOTIDE SEQUENCE [LARGE SCALE GENOMIC DNA]</scope>
    <source>
        <strain evidence="2">DSM 23328</strain>
    </source>
</reference>
<dbReference type="SFLD" id="SFLDG01129">
    <property type="entry name" value="C1.5:_HAD__Beta-PGM__Phosphata"/>
    <property type="match status" value="1"/>
</dbReference>
<gene>
    <name evidence="1" type="ORF">BCR21_06000</name>
</gene>
<evidence type="ECO:0000313" key="1">
    <source>
        <dbReference type="EMBL" id="OEG11783.1"/>
    </source>
</evidence>
<dbReference type="SUPFAM" id="SSF56784">
    <property type="entry name" value="HAD-like"/>
    <property type="match status" value="1"/>
</dbReference>
<dbReference type="Proteomes" id="UP000094068">
    <property type="component" value="Unassembled WGS sequence"/>
</dbReference>
<accession>A0A1E5GGC7</accession>
<dbReference type="PANTHER" id="PTHR43434">
    <property type="entry name" value="PHOSPHOGLYCOLATE PHOSPHATASE"/>
    <property type="match status" value="1"/>
</dbReference>
<dbReference type="InterPro" id="IPR023198">
    <property type="entry name" value="PGP-like_dom2"/>
</dbReference>
<comment type="caution">
    <text evidence="1">The sequence shown here is derived from an EMBL/GenBank/DDBJ whole genome shotgun (WGS) entry which is preliminary data.</text>
</comment>
<dbReference type="Pfam" id="PF13419">
    <property type="entry name" value="HAD_2"/>
    <property type="match status" value="1"/>
</dbReference>
<dbReference type="InterPro" id="IPR023214">
    <property type="entry name" value="HAD_sf"/>
</dbReference>
<name>A0A1E5GGC7_9ENTE</name>
<dbReference type="FunFam" id="3.40.50.1000:FF:000022">
    <property type="entry name" value="Phosphoglycolate phosphatase"/>
    <property type="match status" value="1"/>
</dbReference>
<dbReference type="SFLD" id="SFLDG01135">
    <property type="entry name" value="C1.5.6:_HAD__Beta-PGM__Phospha"/>
    <property type="match status" value="1"/>
</dbReference>
<dbReference type="SFLD" id="SFLDS00003">
    <property type="entry name" value="Haloacid_Dehalogenase"/>
    <property type="match status" value="1"/>
</dbReference>
<dbReference type="InterPro" id="IPR036412">
    <property type="entry name" value="HAD-like_sf"/>
</dbReference>
<dbReference type="AlphaFoldDB" id="A0A1E5GGC7"/>
<dbReference type="GO" id="GO:0005829">
    <property type="term" value="C:cytosol"/>
    <property type="evidence" value="ECO:0007669"/>
    <property type="project" value="TreeGrafter"/>
</dbReference>
<dbReference type="InterPro" id="IPR050155">
    <property type="entry name" value="HAD-like_hydrolase_sf"/>
</dbReference>
<dbReference type="InterPro" id="IPR041492">
    <property type="entry name" value="HAD_2"/>
</dbReference>
<evidence type="ECO:0000313" key="2">
    <source>
        <dbReference type="Proteomes" id="UP000094068"/>
    </source>
</evidence>
<keyword evidence="2" id="KW-1185">Reference proteome</keyword>
<dbReference type="GO" id="GO:0004713">
    <property type="term" value="F:protein tyrosine kinase activity"/>
    <property type="evidence" value="ECO:0007669"/>
    <property type="project" value="TreeGrafter"/>
</dbReference>
<dbReference type="CDD" id="cd04302">
    <property type="entry name" value="HAD_5NT"/>
    <property type="match status" value="1"/>
</dbReference>
<dbReference type="GO" id="GO:0016787">
    <property type="term" value="F:hydrolase activity"/>
    <property type="evidence" value="ECO:0007669"/>
    <property type="project" value="UniProtKB-KW"/>
</dbReference>
<dbReference type="STRING" id="903984.BCR21_06000"/>
<keyword evidence="1" id="KW-0378">Hydrolase</keyword>
<dbReference type="NCBIfam" id="TIGR01549">
    <property type="entry name" value="HAD-SF-IA-v1"/>
    <property type="match status" value="1"/>
</dbReference>
<dbReference type="InterPro" id="IPR006439">
    <property type="entry name" value="HAD-SF_hydro_IA"/>
</dbReference>
<organism evidence="1 2">
    <name type="scientific">Enterococcus ureasiticus</name>
    <dbReference type="NCBI Taxonomy" id="903984"/>
    <lineage>
        <taxon>Bacteria</taxon>
        <taxon>Bacillati</taxon>
        <taxon>Bacillota</taxon>
        <taxon>Bacilli</taxon>
        <taxon>Lactobacillales</taxon>
        <taxon>Enterococcaceae</taxon>
        <taxon>Enterococcus</taxon>
    </lineage>
</organism>
<proteinExistence type="predicted"/>
<dbReference type="PANTHER" id="PTHR43434:SF20">
    <property type="entry name" value="5'-NUCLEOTIDASE"/>
    <property type="match status" value="1"/>
</dbReference>
<sequence length="217" mass="24448">MHYKTILFDLDGTITDSGEGIINSVIYALKKMNLNVPNQNDLFSFIGPPLSDSFKNLCHLDDQFTEQAVGYYREYYQAKGMYENHLYEGILEVLTDLQQAGCTLYIATSKPEIYAKQILAHFKLDRYFVGIYGASLNGERSKKEDVIRYALKSAGITDLNKTLMIGDRSHDMIGAKENRLACIGVLYGFGDQVELETAGADYIAETPEDIEKIILEK</sequence>
<dbReference type="EMBL" id="MIJZ01000012">
    <property type="protein sequence ID" value="OEG11783.1"/>
    <property type="molecule type" value="Genomic_DNA"/>
</dbReference>
<dbReference type="Gene3D" id="3.40.50.1000">
    <property type="entry name" value="HAD superfamily/HAD-like"/>
    <property type="match status" value="1"/>
</dbReference>
<dbReference type="OrthoDB" id="9792518at2"/>
<dbReference type="RefSeq" id="WP_069645638.1">
    <property type="nucleotide sequence ID" value="NZ_MIJZ01000012.1"/>
</dbReference>